<keyword evidence="11" id="KW-0249">Electron transport</keyword>
<comment type="similarity">
    <text evidence="3">Belongs to the complex I NDUFB5 subunit family.</text>
</comment>
<feature type="transmembrane region" description="Helical" evidence="18">
    <location>
        <begin position="73"/>
        <end position="91"/>
    </location>
</feature>
<evidence type="ECO:0000256" key="17">
    <source>
        <dbReference type="SAM" id="MobiDB-lite"/>
    </source>
</evidence>
<name>A0A815A1E5_9BILA</name>
<keyword evidence="6" id="KW-0813">Transport</keyword>
<dbReference type="InterPro" id="IPR019173">
    <property type="entry name" value="NADH_UbQ_OxRdtase_B5_su"/>
</dbReference>
<evidence type="ECO:0000256" key="1">
    <source>
        <dbReference type="ARBA" id="ARBA00003195"/>
    </source>
</evidence>
<gene>
    <name evidence="19" type="ORF">SEV965_LOCUS23746</name>
</gene>
<evidence type="ECO:0000313" key="19">
    <source>
        <dbReference type="EMBL" id="CAF1251261.1"/>
    </source>
</evidence>
<evidence type="ECO:0000256" key="16">
    <source>
        <dbReference type="ARBA" id="ARBA00032550"/>
    </source>
</evidence>
<dbReference type="AlphaFoldDB" id="A0A815A1E5"/>
<dbReference type="Pfam" id="PF09781">
    <property type="entry name" value="NDUF_B5"/>
    <property type="match status" value="2"/>
</dbReference>
<evidence type="ECO:0000256" key="10">
    <source>
        <dbReference type="ARBA" id="ARBA00022946"/>
    </source>
</evidence>
<keyword evidence="13" id="KW-0496">Mitochondrion</keyword>
<dbReference type="GO" id="GO:0005743">
    <property type="term" value="C:mitochondrial inner membrane"/>
    <property type="evidence" value="ECO:0007669"/>
    <property type="project" value="UniProtKB-SubCell"/>
</dbReference>
<evidence type="ECO:0000256" key="2">
    <source>
        <dbReference type="ARBA" id="ARBA00004434"/>
    </source>
</evidence>
<evidence type="ECO:0000256" key="12">
    <source>
        <dbReference type="ARBA" id="ARBA00022989"/>
    </source>
</evidence>
<comment type="function">
    <text evidence="1">Accessory subunit of the mitochondrial membrane respiratory chain NADH dehydrogenase (Complex I), that is believed not to be involved in catalysis. Complex I functions in the transfer of electrons from NADH to the respiratory chain. The immediate electron acceptor for the enzyme is believed to be ubiquinone.</text>
</comment>
<evidence type="ECO:0000256" key="13">
    <source>
        <dbReference type="ARBA" id="ARBA00023128"/>
    </source>
</evidence>
<keyword evidence="12 18" id="KW-1133">Transmembrane helix</keyword>
<evidence type="ECO:0000256" key="9">
    <source>
        <dbReference type="ARBA" id="ARBA00022792"/>
    </source>
</evidence>
<keyword evidence="14 18" id="KW-0472">Membrane</keyword>
<evidence type="ECO:0000313" key="20">
    <source>
        <dbReference type="Proteomes" id="UP000663889"/>
    </source>
</evidence>
<comment type="subcellular location">
    <subcellularLocation>
        <location evidence="2">Mitochondrion inner membrane</location>
        <topology evidence="2">Single-pass membrane protein</topology>
    </subcellularLocation>
</comment>
<accession>A0A815A1E5</accession>
<feature type="region of interest" description="Disordered" evidence="17">
    <location>
        <begin position="183"/>
        <end position="213"/>
    </location>
</feature>
<protein>
    <recommendedName>
        <fullName evidence="5">NADH dehydrogenase [ubiquinone] 1 beta subcomplex subunit 5, mitochondrial</fullName>
    </recommendedName>
    <alternativeName>
        <fullName evidence="16">Complex I-SGDH</fullName>
    </alternativeName>
    <alternativeName>
        <fullName evidence="15">NADH-ubiquinone oxidoreductase SGDH subunit</fullName>
    </alternativeName>
</protein>
<comment type="subunit">
    <text evidence="4">Complex I is composed of 45 different subunits.</text>
</comment>
<dbReference type="Proteomes" id="UP000663889">
    <property type="component" value="Unassembled WGS sequence"/>
</dbReference>
<evidence type="ECO:0000256" key="6">
    <source>
        <dbReference type="ARBA" id="ARBA00022448"/>
    </source>
</evidence>
<keyword evidence="8 18" id="KW-0812">Transmembrane</keyword>
<dbReference type="PANTHER" id="PTHR13178:SF0">
    <property type="entry name" value="NADH DEHYDROGENASE [UBIQUINONE] 1 BETA SUBCOMPLEX SUBUNIT 5, MITOCHONDRIAL"/>
    <property type="match status" value="1"/>
</dbReference>
<keyword evidence="7" id="KW-0679">Respiratory chain</keyword>
<sequence>MVLFSKFRPLLQTVLKPTQQLQTIVKRWSSERRMRMMISEFHERKFFDLFHYYFLIGLVPTFCIVFYANHYYFLIGLVPTFCIVFYANVFVGQAKLAEVPEDYEPRHWEYYKHPLRRFMARYVIQPFDERYEISLHAIYTQVMRDQLKALERKVRRLEQARGDHKGWYYRPIPDHLAELEQKKAAERSDGFSAMVAPRELPPPRTWPVPPKTD</sequence>
<evidence type="ECO:0000256" key="18">
    <source>
        <dbReference type="SAM" id="Phobius"/>
    </source>
</evidence>
<keyword evidence="9" id="KW-0999">Mitochondrion inner membrane</keyword>
<evidence type="ECO:0000256" key="7">
    <source>
        <dbReference type="ARBA" id="ARBA00022660"/>
    </source>
</evidence>
<organism evidence="19 20">
    <name type="scientific">Rotaria sordida</name>
    <dbReference type="NCBI Taxonomy" id="392033"/>
    <lineage>
        <taxon>Eukaryota</taxon>
        <taxon>Metazoa</taxon>
        <taxon>Spiralia</taxon>
        <taxon>Gnathifera</taxon>
        <taxon>Rotifera</taxon>
        <taxon>Eurotatoria</taxon>
        <taxon>Bdelloidea</taxon>
        <taxon>Philodinida</taxon>
        <taxon>Philodinidae</taxon>
        <taxon>Rotaria</taxon>
    </lineage>
</organism>
<evidence type="ECO:0000256" key="3">
    <source>
        <dbReference type="ARBA" id="ARBA00007152"/>
    </source>
</evidence>
<evidence type="ECO:0000256" key="11">
    <source>
        <dbReference type="ARBA" id="ARBA00022982"/>
    </source>
</evidence>
<feature type="transmembrane region" description="Helical" evidence="18">
    <location>
        <begin position="46"/>
        <end position="67"/>
    </location>
</feature>
<comment type="caution">
    <text evidence="19">The sequence shown here is derived from an EMBL/GenBank/DDBJ whole genome shotgun (WGS) entry which is preliminary data.</text>
</comment>
<proteinExistence type="inferred from homology"/>
<evidence type="ECO:0000256" key="5">
    <source>
        <dbReference type="ARBA" id="ARBA00015175"/>
    </source>
</evidence>
<keyword evidence="10" id="KW-0809">Transit peptide</keyword>
<dbReference type="EMBL" id="CAJNOU010001780">
    <property type="protein sequence ID" value="CAF1251261.1"/>
    <property type="molecule type" value="Genomic_DNA"/>
</dbReference>
<evidence type="ECO:0000256" key="8">
    <source>
        <dbReference type="ARBA" id="ARBA00022692"/>
    </source>
</evidence>
<evidence type="ECO:0000256" key="4">
    <source>
        <dbReference type="ARBA" id="ARBA00011533"/>
    </source>
</evidence>
<dbReference type="PANTHER" id="PTHR13178">
    <property type="entry name" value="NADH-UBIQUINONE OXIDOREDUCTASE SGDH SUBUNIT"/>
    <property type="match status" value="1"/>
</dbReference>
<evidence type="ECO:0000256" key="15">
    <source>
        <dbReference type="ARBA" id="ARBA00032395"/>
    </source>
</evidence>
<reference evidence="19" key="1">
    <citation type="submission" date="2021-02" db="EMBL/GenBank/DDBJ databases">
        <authorList>
            <person name="Nowell W R."/>
        </authorList>
    </citation>
    <scope>NUCLEOTIDE SEQUENCE</scope>
</reference>
<feature type="compositionally biased region" description="Pro residues" evidence="17">
    <location>
        <begin position="199"/>
        <end position="213"/>
    </location>
</feature>
<evidence type="ECO:0000256" key="14">
    <source>
        <dbReference type="ARBA" id="ARBA00023136"/>
    </source>
</evidence>